<dbReference type="GO" id="GO:0045944">
    <property type="term" value="P:positive regulation of transcription by RNA polymerase II"/>
    <property type="evidence" value="ECO:0007669"/>
    <property type="project" value="InterPro"/>
</dbReference>
<name>A0A8S3JIK4_9BILA</name>
<keyword evidence="3 5" id="KW-0862">Zinc</keyword>
<evidence type="ECO:0000256" key="1">
    <source>
        <dbReference type="ARBA" id="ARBA00004123"/>
    </source>
</evidence>
<dbReference type="PANTHER" id="PTHR24204">
    <property type="entry name" value="INSULIN GENE ENHANCER PROTEIN"/>
    <property type="match status" value="1"/>
</dbReference>
<dbReference type="Proteomes" id="UP000681967">
    <property type="component" value="Unassembled WGS sequence"/>
</dbReference>
<dbReference type="GO" id="GO:0046872">
    <property type="term" value="F:metal ion binding"/>
    <property type="evidence" value="ECO:0007669"/>
    <property type="project" value="UniProtKB-KW"/>
</dbReference>
<evidence type="ECO:0000313" key="7">
    <source>
        <dbReference type="EMBL" id="CAF5149126.1"/>
    </source>
</evidence>
<reference evidence="9" key="1">
    <citation type="submission" date="2021-02" db="EMBL/GenBank/DDBJ databases">
        <authorList>
            <person name="Nowell W R."/>
        </authorList>
    </citation>
    <scope>NUCLEOTIDE SEQUENCE</scope>
</reference>
<feature type="non-terminal residue" evidence="9">
    <location>
        <position position="1"/>
    </location>
</feature>
<organism evidence="9 10">
    <name type="scientific">Rotaria magnacalcarata</name>
    <dbReference type="NCBI Taxonomy" id="392030"/>
    <lineage>
        <taxon>Eukaryota</taxon>
        <taxon>Metazoa</taxon>
        <taxon>Spiralia</taxon>
        <taxon>Gnathifera</taxon>
        <taxon>Rotifera</taxon>
        <taxon>Eurotatoria</taxon>
        <taxon>Bdelloidea</taxon>
        <taxon>Philodinida</taxon>
        <taxon>Philodinidae</taxon>
        <taxon>Rotaria</taxon>
    </lineage>
</organism>
<proteinExistence type="predicted"/>
<comment type="subcellular location">
    <subcellularLocation>
        <location evidence="1">Nucleus</location>
    </subcellularLocation>
</comment>
<evidence type="ECO:0000256" key="5">
    <source>
        <dbReference type="PROSITE-ProRule" id="PRU00125"/>
    </source>
</evidence>
<dbReference type="PROSITE" id="PS00478">
    <property type="entry name" value="LIM_DOMAIN_1"/>
    <property type="match status" value="1"/>
</dbReference>
<evidence type="ECO:0000313" key="10">
    <source>
        <dbReference type="Proteomes" id="UP000676336"/>
    </source>
</evidence>
<accession>A0A8S3JIK4</accession>
<keyword evidence="4 5" id="KW-0440">LIM domain</keyword>
<dbReference type="Gene3D" id="2.10.110.10">
    <property type="entry name" value="Cysteine Rich Protein"/>
    <property type="match status" value="1"/>
</dbReference>
<dbReference type="Pfam" id="PF00412">
    <property type="entry name" value="LIM"/>
    <property type="match status" value="1"/>
</dbReference>
<evidence type="ECO:0000256" key="2">
    <source>
        <dbReference type="ARBA" id="ARBA00022723"/>
    </source>
</evidence>
<evidence type="ECO:0000259" key="6">
    <source>
        <dbReference type="PROSITE" id="PS50023"/>
    </source>
</evidence>
<evidence type="ECO:0000256" key="4">
    <source>
        <dbReference type="ARBA" id="ARBA00023038"/>
    </source>
</evidence>
<dbReference type="InterPro" id="IPR001781">
    <property type="entry name" value="Znf_LIM"/>
</dbReference>
<dbReference type="GO" id="GO:0048665">
    <property type="term" value="P:neuron fate specification"/>
    <property type="evidence" value="ECO:0007669"/>
    <property type="project" value="InterPro"/>
</dbReference>
<evidence type="ECO:0000313" key="9">
    <source>
        <dbReference type="EMBL" id="CAF5218148.1"/>
    </source>
</evidence>
<dbReference type="InterPro" id="IPR047169">
    <property type="entry name" value="ISL1/2-like"/>
</dbReference>
<feature type="domain" description="LIM zinc-binding" evidence="6">
    <location>
        <begin position="4"/>
        <end position="68"/>
    </location>
</feature>
<dbReference type="EMBL" id="CAJOBJ010360919">
    <property type="protein sequence ID" value="CAF5217979.1"/>
    <property type="molecule type" value="Genomic_DNA"/>
</dbReference>
<evidence type="ECO:0000313" key="8">
    <source>
        <dbReference type="EMBL" id="CAF5217979.1"/>
    </source>
</evidence>
<keyword evidence="2 5" id="KW-0479">Metal-binding</keyword>
<dbReference type="PANTHER" id="PTHR24204:SF8">
    <property type="entry name" value="TAILUP, ISOFORM A"/>
    <property type="match status" value="1"/>
</dbReference>
<dbReference type="EMBL" id="CAJOBH010256701">
    <property type="protein sequence ID" value="CAF5149126.1"/>
    <property type="molecule type" value="Genomic_DNA"/>
</dbReference>
<dbReference type="AlphaFoldDB" id="A0A8S3JIK4"/>
<gene>
    <name evidence="7" type="ORF">BYL167_LOCUS71918</name>
    <name evidence="8" type="ORF">GIL414_LOCUS82717</name>
    <name evidence="9" type="ORF">SMN809_LOCUS80814</name>
</gene>
<dbReference type="Proteomes" id="UP000681720">
    <property type="component" value="Unassembled WGS sequence"/>
</dbReference>
<dbReference type="GO" id="GO:0000981">
    <property type="term" value="F:DNA-binding transcription factor activity, RNA polymerase II-specific"/>
    <property type="evidence" value="ECO:0007669"/>
    <property type="project" value="InterPro"/>
</dbReference>
<comment type="caution">
    <text evidence="9">The sequence shown here is derived from an EMBL/GenBank/DDBJ whole genome shotgun (WGS) entry which is preliminary data.</text>
</comment>
<protein>
    <recommendedName>
        <fullName evidence="6">LIM zinc-binding domain-containing protein</fullName>
    </recommendedName>
</protein>
<dbReference type="Proteomes" id="UP000676336">
    <property type="component" value="Unassembled WGS sequence"/>
</dbReference>
<dbReference type="GO" id="GO:0005634">
    <property type="term" value="C:nucleus"/>
    <property type="evidence" value="ECO:0007669"/>
    <property type="project" value="UniProtKB-SubCell"/>
</dbReference>
<dbReference type="EMBL" id="CAJOBI010346403">
    <property type="protein sequence ID" value="CAF5218148.1"/>
    <property type="molecule type" value="Genomic_DNA"/>
</dbReference>
<dbReference type="SMART" id="SM00132">
    <property type="entry name" value="LIM"/>
    <property type="match status" value="1"/>
</dbReference>
<dbReference type="GO" id="GO:0007409">
    <property type="term" value="P:axonogenesis"/>
    <property type="evidence" value="ECO:0007669"/>
    <property type="project" value="TreeGrafter"/>
</dbReference>
<evidence type="ECO:0000256" key="3">
    <source>
        <dbReference type="ARBA" id="ARBA00022833"/>
    </source>
</evidence>
<dbReference type="PROSITE" id="PS50023">
    <property type="entry name" value="LIM_DOMAIN_2"/>
    <property type="match status" value="1"/>
</dbReference>
<sequence length="160" mass="18670">LFASKCAKCQESFSKNEFYIRTAFYRRYHPDCFRCNHCDRLLVSGDEYYLRKQNQILCQQDFQQLNSSNDSIGTPTTGILPKERKKEKRKAYGVHTYLHPFGCDYGVKEGIDGVRSMPEVRSVWGALFSRYIYYSKTNEGMTTNQSTPFLFYYFSTGCGQ</sequence>